<evidence type="ECO:0000256" key="2">
    <source>
        <dbReference type="ARBA" id="ARBA00021099"/>
    </source>
</evidence>
<keyword evidence="5" id="KW-0813">Transport</keyword>
<dbReference type="PANTHER" id="PTHR14957:SF1">
    <property type="entry name" value="UBIQUITIN-LIKE-CONJUGATING ENZYME ATG10"/>
    <property type="match status" value="1"/>
</dbReference>
<evidence type="ECO:0000256" key="3">
    <source>
        <dbReference type="ARBA" id="ARBA00022679"/>
    </source>
</evidence>
<dbReference type="InterPro" id="IPR007135">
    <property type="entry name" value="Atg3/Atg10"/>
</dbReference>
<reference evidence="8" key="1">
    <citation type="submission" date="2023-06" db="EMBL/GenBank/DDBJ databases">
        <title>Genome-scale phylogeny and comparative genomics of the fungal order Sordariales.</title>
        <authorList>
            <consortium name="Lawrence Berkeley National Laboratory"/>
            <person name="Hensen N."/>
            <person name="Bonometti L."/>
            <person name="Westerberg I."/>
            <person name="Brannstrom I.O."/>
            <person name="Guillou S."/>
            <person name="Cros-Aarteil S."/>
            <person name="Calhoun S."/>
            <person name="Haridas S."/>
            <person name="Kuo A."/>
            <person name="Mondo S."/>
            <person name="Pangilinan J."/>
            <person name="Riley R."/>
            <person name="LaButti K."/>
            <person name="Andreopoulos B."/>
            <person name="Lipzen A."/>
            <person name="Chen C."/>
            <person name="Yanf M."/>
            <person name="Daum C."/>
            <person name="Ng V."/>
            <person name="Clum A."/>
            <person name="Steindorff A."/>
            <person name="Ohm R."/>
            <person name="Martin F."/>
            <person name="Silar P."/>
            <person name="Natvig D."/>
            <person name="Lalanne C."/>
            <person name="Gautier V."/>
            <person name="Ament-velasquez S.L."/>
            <person name="Kruys A."/>
            <person name="Hutchinson M.I."/>
            <person name="Powell A.J."/>
            <person name="Barry K."/>
            <person name="Miller A.N."/>
            <person name="Grigoriev I.V."/>
            <person name="Debuchy R."/>
            <person name="Gladieux P."/>
            <person name="Thoren M.H."/>
            <person name="Johannesson H."/>
        </authorList>
    </citation>
    <scope>NUCLEOTIDE SEQUENCE</scope>
    <source>
        <strain evidence="8">SMH3391-2</strain>
    </source>
</reference>
<keyword evidence="9" id="KW-1185">Reference proteome</keyword>
<keyword evidence="6" id="KW-0072">Autophagy</keyword>
<dbReference type="Pfam" id="PF03987">
    <property type="entry name" value="Autophagy_act_C"/>
    <property type="match status" value="1"/>
</dbReference>
<dbReference type="Proteomes" id="UP001174934">
    <property type="component" value="Unassembled WGS sequence"/>
</dbReference>
<proteinExistence type="inferred from homology"/>
<evidence type="ECO:0000256" key="1">
    <source>
        <dbReference type="ARBA" id="ARBA00005696"/>
    </source>
</evidence>
<dbReference type="Gene3D" id="3.30.1460.50">
    <property type="match status" value="1"/>
</dbReference>
<comment type="caution">
    <text evidence="8">The sequence shown here is derived from an EMBL/GenBank/DDBJ whole genome shotgun (WGS) entry which is preliminary data.</text>
</comment>
<dbReference type="GO" id="GO:0032446">
    <property type="term" value="P:protein modification by small protein conjugation"/>
    <property type="evidence" value="ECO:0007669"/>
    <property type="project" value="TreeGrafter"/>
</dbReference>
<sequence length="242" mass="27085">MVKAPPGTWEFEDYPFLTGAEFTEVCHNLDRRYCQATLGPVRRQWRLRTCSSLNTSFTPGSEYSTYIQIVRPLDGDLDDGDLSSYLDNFSFDTTRKDDGTLMDLGADADMIDAEEADEKPKTTTAGYVTYEIHLHPTYRAPCLWFSLRDLPVDEQAFNIDTVFRRLVPDQYKDGLRSAGAIGGISADHHPITGVPTFFIHPCLLGEAMSGFECSLETYLMVWLGLVGGCVGLWVPKEMALES</sequence>
<evidence type="ECO:0000313" key="8">
    <source>
        <dbReference type="EMBL" id="KAK0618393.1"/>
    </source>
</evidence>
<name>A0AA39WMZ5_9PEZI</name>
<dbReference type="GO" id="GO:0015031">
    <property type="term" value="P:protein transport"/>
    <property type="evidence" value="ECO:0007669"/>
    <property type="project" value="UniProtKB-KW"/>
</dbReference>
<dbReference type="AlphaFoldDB" id="A0AA39WMZ5"/>
<protein>
    <recommendedName>
        <fullName evidence="2">Ubiquitin-like-conjugating enzyme ATG10</fullName>
    </recommendedName>
    <alternativeName>
        <fullName evidence="7">Autophagy-related protein 10</fullName>
    </alternativeName>
</protein>
<dbReference type="EMBL" id="JAULSR010000005">
    <property type="protein sequence ID" value="KAK0618393.1"/>
    <property type="molecule type" value="Genomic_DNA"/>
</dbReference>
<organism evidence="8 9">
    <name type="scientific">Bombardia bombarda</name>
    <dbReference type="NCBI Taxonomy" id="252184"/>
    <lineage>
        <taxon>Eukaryota</taxon>
        <taxon>Fungi</taxon>
        <taxon>Dikarya</taxon>
        <taxon>Ascomycota</taxon>
        <taxon>Pezizomycotina</taxon>
        <taxon>Sordariomycetes</taxon>
        <taxon>Sordariomycetidae</taxon>
        <taxon>Sordariales</taxon>
        <taxon>Lasiosphaeriaceae</taxon>
        <taxon>Bombardia</taxon>
    </lineage>
</organism>
<dbReference type="PANTHER" id="PTHR14957">
    <property type="entry name" value="UBIQUITIN-LIKE-CONJUGATING ENZYME ATG10"/>
    <property type="match status" value="1"/>
</dbReference>
<keyword evidence="5" id="KW-0653">Protein transport</keyword>
<evidence type="ECO:0000256" key="4">
    <source>
        <dbReference type="ARBA" id="ARBA00022786"/>
    </source>
</evidence>
<evidence type="ECO:0000313" key="9">
    <source>
        <dbReference type="Proteomes" id="UP001174934"/>
    </source>
</evidence>
<evidence type="ECO:0000256" key="6">
    <source>
        <dbReference type="ARBA" id="ARBA00023006"/>
    </source>
</evidence>
<evidence type="ECO:0000256" key="7">
    <source>
        <dbReference type="ARBA" id="ARBA00029833"/>
    </source>
</evidence>
<accession>A0AA39WMZ5</accession>
<dbReference type="GO" id="GO:0000045">
    <property type="term" value="P:autophagosome assembly"/>
    <property type="evidence" value="ECO:0007669"/>
    <property type="project" value="TreeGrafter"/>
</dbReference>
<dbReference type="GO" id="GO:0005829">
    <property type="term" value="C:cytosol"/>
    <property type="evidence" value="ECO:0007669"/>
    <property type="project" value="TreeGrafter"/>
</dbReference>
<keyword evidence="3" id="KW-0808">Transferase</keyword>
<keyword evidence="4" id="KW-0833">Ubl conjugation pathway</keyword>
<gene>
    <name evidence="8" type="ORF">B0T17DRAFT_336962</name>
</gene>
<comment type="similarity">
    <text evidence="1">Belongs to the ATG10 family.</text>
</comment>
<evidence type="ECO:0000256" key="5">
    <source>
        <dbReference type="ARBA" id="ARBA00022927"/>
    </source>
</evidence>
<dbReference type="GO" id="GO:0061651">
    <property type="term" value="F:Atg12 conjugating enzyme activity"/>
    <property type="evidence" value="ECO:0007669"/>
    <property type="project" value="TreeGrafter"/>
</dbReference>
<dbReference type="GO" id="GO:0000422">
    <property type="term" value="P:autophagy of mitochondrion"/>
    <property type="evidence" value="ECO:0007669"/>
    <property type="project" value="TreeGrafter"/>
</dbReference>